<dbReference type="EMBL" id="BAABJE010000005">
    <property type="protein sequence ID" value="GAA4791292.1"/>
    <property type="molecule type" value="Genomic_DNA"/>
</dbReference>
<dbReference type="RefSeq" id="WP_345302766.1">
    <property type="nucleotide sequence ID" value="NZ_BAABJE010000005.1"/>
</dbReference>
<sequence>MTPTTFPATLRRTRTLDGRAFTDGALIDPGDPRRADTEAFIAQVYRARYDARLTAFLPHLLAFRNAAGGLQAAVGLRCGHEGPLFVEQYLDGSAEDAIAAVVGRGVTRDRLVEVGNFGALSSGDARELILHLTHWLHAAGFRWVLFAATRQLRNAFDRLHLATVTLADADASRLDGDGNAWGRYYETQPQLLFGDIAAGHAYLERTQRLPDASPSWPAMFSFAGAL</sequence>
<name>A0ABP9B8U6_9GAMM</name>
<proteinExistence type="predicted"/>
<accession>A0ABP9B8U6</accession>
<dbReference type="Proteomes" id="UP001499959">
    <property type="component" value="Unassembled WGS sequence"/>
</dbReference>
<dbReference type="InterPro" id="IPR022050">
    <property type="entry name" value="T_hemolysin"/>
</dbReference>
<evidence type="ECO:0000313" key="2">
    <source>
        <dbReference type="Proteomes" id="UP001499959"/>
    </source>
</evidence>
<comment type="caution">
    <text evidence="1">The sequence shown here is derived from an EMBL/GenBank/DDBJ whole genome shotgun (WGS) entry which is preliminary data.</text>
</comment>
<keyword evidence="2" id="KW-1185">Reference proteome</keyword>
<dbReference type="Pfam" id="PF12261">
    <property type="entry name" value="T_hemolysin"/>
    <property type="match status" value="1"/>
</dbReference>
<protein>
    <submittedName>
        <fullName evidence="1">Thermostable hemolysin</fullName>
    </submittedName>
</protein>
<gene>
    <name evidence="1" type="ORF">GCM10023307_15840</name>
</gene>
<organism evidence="1 2">
    <name type="scientific">Lysobacter hankyongensis</name>
    <dbReference type="NCBI Taxonomy" id="1176535"/>
    <lineage>
        <taxon>Bacteria</taxon>
        <taxon>Pseudomonadati</taxon>
        <taxon>Pseudomonadota</taxon>
        <taxon>Gammaproteobacteria</taxon>
        <taxon>Lysobacterales</taxon>
        <taxon>Lysobacteraceae</taxon>
        <taxon>Lysobacter</taxon>
    </lineage>
</organism>
<evidence type="ECO:0000313" key="1">
    <source>
        <dbReference type="EMBL" id="GAA4791292.1"/>
    </source>
</evidence>
<reference evidence="2" key="1">
    <citation type="journal article" date="2019" name="Int. J. Syst. Evol. Microbiol.">
        <title>The Global Catalogue of Microorganisms (GCM) 10K type strain sequencing project: providing services to taxonomists for standard genome sequencing and annotation.</title>
        <authorList>
            <consortium name="The Broad Institute Genomics Platform"/>
            <consortium name="The Broad Institute Genome Sequencing Center for Infectious Disease"/>
            <person name="Wu L."/>
            <person name="Ma J."/>
        </authorList>
    </citation>
    <scope>NUCLEOTIDE SEQUENCE [LARGE SCALE GENOMIC DNA]</scope>
    <source>
        <strain evidence="2">JCM 18204</strain>
    </source>
</reference>